<keyword evidence="2" id="KW-1185">Reference proteome</keyword>
<evidence type="ECO:0000313" key="1">
    <source>
        <dbReference type="EMBL" id="EYB81212.1"/>
    </source>
</evidence>
<evidence type="ECO:0000313" key="2">
    <source>
        <dbReference type="Proteomes" id="UP000024635"/>
    </source>
</evidence>
<dbReference type="AlphaFoldDB" id="A0A016RSX2"/>
<accession>A0A016RSX2</accession>
<gene>
    <name evidence="1" type="primary">Acey_s0389.g516</name>
    <name evidence="1" type="ORF">Y032_0389g516</name>
</gene>
<comment type="caution">
    <text evidence="1">The sequence shown here is derived from an EMBL/GenBank/DDBJ whole genome shotgun (WGS) entry which is preliminary data.</text>
</comment>
<name>A0A016RSX2_9BILA</name>
<sequence>MTDTPFTTLLVAEEGVDLIPRSVIQRKSCPTPARAITKLNEGRDKFHRTNCLIFFSARNSSSGLITLNPTKNVNLKVVVAVSLRGIDLSGMIVAPKGVAVNASLGFTEEDLNAIVRSVLSAF</sequence>
<reference evidence="2" key="1">
    <citation type="journal article" date="2015" name="Nat. Genet.">
        <title>The genome and transcriptome of the zoonotic hookworm Ancylostoma ceylanicum identify infection-specific gene families.</title>
        <authorList>
            <person name="Schwarz E.M."/>
            <person name="Hu Y."/>
            <person name="Antoshechkin I."/>
            <person name="Miller M.M."/>
            <person name="Sternberg P.W."/>
            <person name="Aroian R.V."/>
        </authorList>
    </citation>
    <scope>NUCLEOTIDE SEQUENCE</scope>
    <source>
        <strain evidence="2">HY135</strain>
    </source>
</reference>
<dbReference type="Proteomes" id="UP000024635">
    <property type="component" value="Unassembled WGS sequence"/>
</dbReference>
<protein>
    <submittedName>
        <fullName evidence="1">Uncharacterized protein</fullName>
    </submittedName>
</protein>
<dbReference type="OrthoDB" id="5871855at2759"/>
<organism evidence="1 2">
    <name type="scientific">Ancylostoma ceylanicum</name>
    <dbReference type="NCBI Taxonomy" id="53326"/>
    <lineage>
        <taxon>Eukaryota</taxon>
        <taxon>Metazoa</taxon>
        <taxon>Ecdysozoa</taxon>
        <taxon>Nematoda</taxon>
        <taxon>Chromadorea</taxon>
        <taxon>Rhabditida</taxon>
        <taxon>Rhabditina</taxon>
        <taxon>Rhabditomorpha</taxon>
        <taxon>Strongyloidea</taxon>
        <taxon>Ancylostomatidae</taxon>
        <taxon>Ancylostomatinae</taxon>
        <taxon>Ancylostoma</taxon>
    </lineage>
</organism>
<dbReference type="EMBL" id="JARK01001725">
    <property type="protein sequence ID" value="EYB81212.1"/>
    <property type="molecule type" value="Genomic_DNA"/>
</dbReference>
<proteinExistence type="predicted"/>